<dbReference type="Proteomes" id="UP000010798">
    <property type="component" value="Chromosome"/>
</dbReference>
<protein>
    <submittedName>
        <fullName evidence="1">Uncharacterized protein</fullName>
    </submittedName>
</protein>
<accession>L0DQ26</accession>
<evidence type="ECO:0000313" key="1">
    <source>
        <dbReference type="EMBL" id="AGA30915.1"/>
    </source>
</evidence>
<name>L0DQ26_SINAD</name>
<organism evidence="1 2">
    <name type="scientific">Singulisphaera acidiphila (strain ATCC BAA-1392 / DSM 18658 / VKM B-2454 / MOB10)</name>
    <dbReference type="NCBI Taxonomy" id="886293"/>
    <lineage>
        <taxon>Bacteria</taxon>
        <taxon>Pseudomonadati</taxon>
        <taxon>Planctomycetota</taxon>
        <taxon>Planctomycetia</taxon>
        <taxon>Isosphaerales</taxon>
        <taxon>Isosphaeraceae</taxon>
        <taxon>Singulisphaera</taxon>
    </lineage>
</organism>
<keyword evidence="2" id="KW-1185">Reference proteome</keyword>
<reference evidence="1 2" key="1">
    <citation type="submission" date="2012-02" db="EMBL/GenBank/DDBJ databases">
        <title>Complete sequence of chromosome of Singulisphaera acidiphila DSM 18658.</title>
        <authorList>
            <consortium name="US DOE Joint Genome Institute (JGI-PGF)"/>
            <person name="Lucas S."/>
            <person name="Copeland A."/>
            <person name="Lapidus A."/>
            <person name="Glavina del Rio T."/>
            <person name="Dalin E."/>
            <person name="Tice H."/>
            <person name="Bruce D."/>
            <person name="Goodwin L."/>
            <person name="Pitluck S."/>
            <person name="Peters L."/>
            <person name="Ovchinnikova G."/>
            <person name="Chertkov O."/>
            <person name="Kyrpides N."/>
            <person name="Mavromatis K."/>
            <person name="Ivanova N."/>
            <person name="Brettin T."/>
            <person name="Detter J.C."/>
            <person name="Han C."/>
            <person name="Larimer F."/>
            <person name="Land M."/>
            <person name="Hauser L."/>
            <person name="Markowitz V."/>
            <person name="Cheng J.-F."/>
            <person name="Hugenholtz P."/>
            <person name="Woyke T."/>
            <person name="Wu D."/>
            <person name="Tindall B."/>
            <person name="Pomrenke H."/>
            <person name="Brambilla E."/>
            <person name="Klenk H.-P."/>
            <person name="Eisen J.A."/>
        </authorList>
    </citation>
    <scope>NUCLEOTIDE SEQUENCE [LARGE SCALE GENOMIC DNA]</scope>
    <source>
        <strain evidence="2">ATCC BAA-1392 / DSM 18658 / VKM B-2454 / MOB10</strain>
    </source>
</reference>
<evidence type="ECO:0000313" key="2">
    <source>
        <dbReference type="Proteomes" id="UP000010798"/>
    </source>
</evidence>
<dbReference type="EMBL" id="CP003364">
    <property type="protein sequence ID" value="AGA30915.1"/>
    <property type="molecule type" value="Genomic_DNA"/>
</dbReference>
<dbReference type="KEGG" id="saci:Sinac_6855"/>
<proteinExistence type="predicted"/>
<gene>
    <name evidence="1" type="ordered locus">Sinac_6855</name>
</gene>
<dbReference type="AlphaFoldDB" id="L0DQ26"/>
<dbReference type="HOGENOM" id="CLU_2883496_0_0_0"/>
<dbReference type="STRING" id="886293.Sinac_6855"/>
<sequence length="63" mass="6643">MPVASSASTRLAMAAALMSAECPCRVPSRDLGSFDMTGGFASFRSLETEFEFELSTSTCVLGL</sequence>